<protein>
    <submittedName>
        <fullName evidence="2">TraB/GumN family protein</fullName>
    </submittedName>
</protein>
<feature type="chain" id="PRO_5017328053" evidence="1">
    <location>
        <begin position="22"/>
        <end position="295"/>
    </location>
</feature>
<proteinExistence type="predicted"/>
<sequence length="295" mass="34036">MITIRNLLFIVSVLWAQAVAAQTENETKTDSFNTVLFKVTSPDNKHISYLFGTHHAFGKPFFDSLTVASEALLSCRLLIKENLNIPGSLAEDIINRRTTPTKWERYLEKDEYSYARALFGGSRLDFDKMTPAELYAFLSRRYKEKVCIAKDPTANYGSLDDYVESLARENQLEVLGLETTEDQVSLINKDVEDMPRKVHRKRLSRMIARMKAGSRDLCPEVEWYRKMDIDFRMDQPCRNTLVLTDRNNKWMQQIQQHVKTESCFIAVGLSHLMFQCGLISQLKDLGYTVTPVEVK</sequence>
<organism evidence="2 3">
    <name type="scientific">Maribellus luteus</name>
    <dbReference type="NCBI Taxonomy" id="2305463"/>
    <lineage>
        <taxon>Bacteria</taxon>
        <taxon>Pseudomonadati</taxon>
        <taxon>Bacteroidota</taxon>
        <taxon>Bacteroidia</taxon>
        <taxon>Marinilabiliales</taxon>
        <taxon>Prolixibacteraceae</taxon>
        <taxon>Maribellus</taxon>
    </lineage>
</organism>
<evidence type="ECO:0000313" key="3">
    <source>
        <dbReference type="Proteomes" id="UP000265926"/>
    </source>
</evidence>
<evidence type="ECO:0000313" key="2">
    <source>
        <dbReference type="EMBL" id="RIJ47700.1"/>
    </source>
</evidence>
<reference evidence="2 3" key="1">
    <citation type="submission" date="2018-08" db="EMBL/GenBank/DDBJ databases">
        <title>Pallidiluteibacterium maritimus gen. nov., sp. nov., isolated from coastal sediment.</title>
        <authorList>
            <person name="Zhou L.Y."/>
        </authorList>
    </citation>
    <scope>NUCLEOTIDE SEQUENCE [LARGE SCALE GENOMIC DNA]</scope>
    <source>
        <strain evidence="2 3">XSD2</strain>
    </source>
</reference>
<dbReference type="Pfam" id="PF01963">
    <property type="entry name" value="TraB_PrgY_gumN"/>
    <property type="match status" value="1"/>
</dbReference>
<dbReference type="CDD" id="cd14789">
    <property type="entry name" value="Tiki"/>
    <property type="match status" value="1"/>
</dbReference>
<keyword evidence="1" id="KW-0732">Signal</keyword>
<dbReference type="EMBL" id="QWGR01000007">
    <property type="protein sequence ID" value="RIJ47700.1"/>
    <property type="molecule type" value="Genomic_DNA"/>
</dbReference>
<accession>A0A399SUN2</accession>
<comment type="caution">
    <text evidence="2">The sequence shown here is derived from an EMBL/GenBank/DDBJ whole genome shotgun (WGS) entry which is preliminary data.</text>
</comment>
<keyword evidence="3" id="KW-1185">Reference proteome</keyword>
<dbReference type="InterPro" id="IPR002816">
    <property type="entry name" value="TraB/PrgY/GumN_fam"/>
</dbReference>
<name>A0A399SUN2_9BACT</name>
<dbReference type="OrthoDB" id="9798714at2"/>
<feature type="signal peptide" evidence="1">
    <location>
        <begin position="1"/>
        <end position="21"/>
    </location>
</feature>
<dbReference type="AlphaFoldDB" id="A0A399SUN2"/>
<dbReference type="Proteomes" id="UP000265926">
    <property type="component" value="Unassembled WGS sequence"/>
</dbReference>
<dbReference type="RefSeq" id="WP_119438588.1">
    <property type="nucleotide sequence ID" value="NZ_QWGR01000007.1"/>
</dbReference>
<gene>
    <name evidence="2" type="ORF">D1614_14065</name>
</gene>
<evidence type="ECO:0000256" key="1">
    <source>
        <dbReference type="SAM" id="SignalP"/>
    </source>
</evidence>